<comment type="function">
    <text evidence="7">Involved in the biosynthesis of the chorismate, which leads to the biosynthesis of aromatic amino acids. Catalyzes the reversible NADPH linked reduction of 3-dehydroshikimate (DHSA) to yield shikimate (SA).</text>
</comment>
<gene>
    <name evidence="7" type="primary">aroE</name>
    <name evidence="10" type="ORF">C7H19_09545</name>
</gene>
<dbReference type="RefSeq" id="WP_106456639.1">
    <property type="nucleotide sequence ID" value="NZ_PXOH01000007.1"/>
</dbReference>
<dbReference type="GO" id="GO:0050661">
    <property type="term" value="F:NADP binding"/>
    <property type="evidence" value="ECO:0007669"/>
    <property type="project" value="InterPro"/>
</dbReference>
<comment type="caution">
    <text evidence="7">Lacks conserved residue(s) required for the propagation of feature annotation.</text>
</comment>
<dbReference type="NCBIfam" id="TIGR00507">
    <property type="entry name" value="aroE"/>
    <property type="match status" value="1"/>
</dbReference>
<comment type="subunit">
    <text evidence="7">Homodimer.</text>
</comment>
<feature type="active site" description="Proton acceptor" evidence="7">
    <location>
        <position position="72"/>
    </location>
</feature>
<feature type="binding site" evidence="7">
    <location>
        <position position="68"/>
    </location>
    <ligand>
        <name>shikimate</name>
        <dbReference type="ChEBI" id="CHEBI:36208"/>
    </ligand>
</feature>
<feature type="binding site" evidence="7">
    <location>
        <position position="108"/>
    </location>
    <ligand>
        <name>shikimate</name>
        <dbReference type="ChEBI" id="CHEBI:36208"/>
    </ligand>
</feature>
<dbReference type="GO" id="GO:0009073">
    <property type="term" value="P:aromatic amino acid family biosynthetic process"/>
    <property type="evidence" value="ECO:0007669"/>
    <property type="project" value="UniProtKB-KW"/>
</dbReference>
<feature type="binding site" evidence="7">
    <location>
        <begin position="21"/>
        <end position="23"/>
    </location>
    <ligand>
        <name>shikimate</name>
        <dbReference type="ChEBI" id="CHEBI:36208"/>
    </ligand>
</feature>
<dbReference type="InterPro" id="IPR041121">
    <property type="entry name" value="SDH_C"/>
</dbReference>
<feature type="binding site" evidence="7">
    <location>
        <position position="258"/>
    </location>
    <ligand>
        <name>shikimate</name>
        <dbReference type="ChEBI" id="CHEBI:36208"/>
    </ligand>
</feature>
<keyword evidence="3 7" id="KW-0028">Amino-acid biosynthesis</keyword>
<evidence type="ECO:0000256" key="7">
    <source>
        <dbReference type="HAMAP-Rule" id="MF_00222"/>
    </source>
</evidence>
<evidence type="ECO:0000256" key="1">
    <source>
        <dbReference type="ARBA" id="ARBA00004871"/>
    </source>
</evidence>
<comment type="caution">
    <text evidence="10">The sequence shown here is derived from an EMBL/GenBank/DDBJ whole genome shotgun (WGS) entry which is preliminary data.</text>
</comment>
<keyword evidence="11" id="KW-1185">Reference proteome</keyword>
<dbReference type="GO" id="GO:0009423">
    <property type="term" value="P:chorismate biosynthetic process"/>
    <property type="evidence" value="ECO:0007669"/>
    <property type="project" value="UniProtKB-UniRule"/>
</dbReference>
<evidence type="ECO:0000256" key="5">
    <source>
        <dbReference type="ARBA" id="ARBA00023002"/>
    </source>
</evidence>
<evidence type="ECO:0000259" key="8">
    <source>
        <dbReference type="Pfam" id="PF08501"/>
    </source>
</evidence>
<protein>
    <recommendedName>
        <fullName evidence="2 7">Shikimate dehydrogenase (NADP(+))</fullName>
        <shortName evidence="7">SDH</shortName>
        <ecNumber evidence="2 7">1.1.1.25</ecNumber>
    </recommendedName>
</protein>
<evidence type="ECO:0000256" key="2">
    <source>
        <dbReference type="ARBA" id="ARBA00012962"/>
    </source>
</evidence>
<evidence type="ECO:0000256" key="4">
    <source>
        <dbReference type="ARBA" id="ARBA00022857"/>
    </source>
</evidence>
<organism evidence="10 11">
    <name type="scientific">Aphanothece hegewaldii CCALA 016</name>
    <dbReference type="NCBI Taxonomy" id="2107694"/>
    <lineage>
        <taxon>Bacteria</taxon>
        <taxon>Bacillati</taxon>
        <taxon>Cyanobacteriota</taxon>
        <taxon>Cyanophyceae</taxon>
        <taxon>Oscillatoriophycideae</taxon>
        <taxon>Chroococcales</taxon>
        <taxon>Aphanothecaceae</taxon>
        <taxon>Aphanothece</taxon>
    </lineage>
</organism>
<sequence>MNQITGATQLLGVIGDPISHSLSPVMHNAALEALGLNYVYVPFQIKPQNLKTAIAGFAVIGVKGFSVTIPHKLDIIPLLSQVSQTAKLVGAVNTVWYTETGWCGTNTDVAGFLAPLKTLSYDWSQITPVILGNGGAARAVVVGCTQLGCPEINIVGRDPEKLELFKHTWNNLSSKINIYLPEQLPELLPQTQLLVNTTPVGMYPKIDQSPIEAKILEKLAAGAIAYDLIYTPNPTQFLQKARQQGAIIIDGLEMLVKQGAFALKIWTEKEPPIEIMERSLKKYLKID</sequence>
<comment type="similarity">
    <text evidence="7">Belongs to the shikimate dehydrogenase family.</text>
</comment>
<accession>A0A2T1LZK7</accession>
<comment type="pathway">
    <text evidence="1 7">Metabolic intermediate biosynthesis; chorismate biosynthesis; chorismate from D-erythrose 4-phosphate and phosphoenolpyruvate: step 4/7.</text>
</comment>
<dbReference type="AlphaFoldDB" id="A0A2T1LZK7"/>
<evidence type="ECO:0000256" key="3">
    <source>
        <dbReference type="ARBA" id="ARBA00022605"/>
    </source>
</evidence>
<dbReference type="Pfam" id="PF18317">
    <property type="entry name" value="SDH_C"/>
    <property type="match status" value="1"/>
</dbReference>
<dbReference type="NCBIfam" id="NF001314">
    <property type="entry name" value="PRK00258.2-2"/>
    <property type="match status" value="1"/>
</dbReference>
<name>A0A2T1LZK7_9CHRO</name>
<dbReference type="EC" id="1.1.1.25" evidence="2 7"/>
<dbReference type="UniPathway" id="UPA00053">
    <property type="reaction ID" value="UER00087"/>
</dbReference>
<keyword evidence="4 7" id="KW-0521">NADP</keyword>
<feature type="binding site" evidence="7">
    <location>
        <position position="251"/>
    </location>
    <ligand>
        <name>NADP(+)</name>
        <dbReference type="ChEBI" id="CHEBI:58349"/>
    </ligand>
</feature>
<reference evidence="10 11" key="2">
    <citation type="submission" date="2018-03" db="EMBL/GenBank/DDBJ databases">
        <authorList>
            <person name="Keele B.F."/>
        </authorList>
    </citation>
    <scope>NUCLEOTIDE SEQUENCE [LARGE SCALE GENOMIC DNA]</scope>
    <source>
        <strain evidence="10 11">CCALA 016</strain>
    </source>
</reference>
<proteinExistence type="inferred from homology"/>
<dbReference type="InterPro" id="IPR011342">
    <property type="entry name" value="Shikimate_DH"/>
</dbReference>
<dbReference type="EMBL" id="PXOH01000007">
    <property type="protein sequence ID" value="PSF37776.1"/>
    <property type="molecule type" value="Genomic_DNA"/>
</dbReference>
<dbReference type="Gene3D" id="3.40.50.720">
    <property type="entry name" value="NAD(P)-binding Rossmann-like Domain"/>
    <property type="match status" value="1"/>
</dbReference>
<dbReference type="Pfam" id="PF08501">
    <property type="entry name" value="Shikimate_dh_N"/>
    <property type="match status" value="1"/>
</dbReference>
<dbReference type="GO" id="GO:0004764">
    <property type="term" value="F:shikimate 3-dehydrogenase (NADP+) activity"/>
    <property type="evidence" value="ECO:0007669"/>
    <property type="project" value="UniProtKB-UniRule"/>
</dbReference>
<dbReference type="SUPFAM" id="SSF53223">
    <property type="entry name" value="Aminoacid dehydrogenase-like, N-terminal domain"/>
    <property type="match status" value="1"/>
</dbReference>
<evidence type="ECO:0000313" key="10">
    <source>
        <dbReference type="EMBL" id="PSF37776.1"/>
    </source>
</evidence>
<feature type="binding site" evidence="7">
    <location>
        <position position="230"/>
    </location>
    <ligand>
        <name>shikimate</name>
        <dbReference type="ChEBI" id="CHEBI:36208"/>
    </ligand>
</feature>
<feature type="domain" description="Shikimate dehydrogenase substrate binding N-terminal" evidence="8">
    <location>
        <begin position="13"/>
        <end position="95"/>
    </location>
</feature>
<dbReference type="InterPro" id="IPR036291">
    <property type="entry name" value="NAD(P)-bd_dom_sf"/>
</dbReference>
<feature type="domain" description="SDH C-terminal" evidence="9">
    <location>
        <begin position="251"/>
        <end position="281"/>
    </location>
</feature>
<dbReference type="PANTHER" id="PTHR21089">
    <property type="entry name" value="SHIKIMATE DEHYDROGENASE"/>
    <property type="match status" value="1"/>
</dbReference>
<dbReference type="Proteomes" id="UP000239001">
    <property type="component" value="Unassembled WGS sequence"/>
</dbReference>
<dbReference type="GO" id="GO:0008652">
    <property type="term" value="P:amino acid biosynthetic process"/>
    <property type="evidence" value="ECO:0007669"/>
    <property type="project" value="UniProtKB-KW"/>
</dbReference>
<dbReference type="PANTHER" id="PTHR21089:SF1">
    <property type="entry name" value="BIFUNCTIONAL 3-DEHYDROQUINATE DEHYDRATASE_SHIKIMATE DEHYDROGENASE, CHLOROPLASTIC"/>
    <property type="match status" value="1"/>
</dbReference>
<keyword evidence="5 7" id="KW-0560">Oxidoreductase</keyword>
<feature type="binding site" evidence="7">
    <location>
        <position position="93"/>
    </location>
    <ligand>
        <name>shikimate</name>
        <dbReference type="ChEBI" id="CHEBI:36208"/>
    </ligand>
</feature>
<comment type="catalytic activity">
    <reaction evidence="7">
        <text>shikimate + NADP(+) = 3-dehydroshikimate + NADPH + H(+)</text>
        <dbReference type="Rhea" id="RHEA:17737"/>
        <dbReference type="ChEBI" id="CHEBI:15378"/>
        <dbReference type="ChEBI" id="CHEBI:16630"/>
        <dbReference type="ChEBI" id="CHEBI:36208"/>
        <dbReference type="ChEBI" id="CHEBI:57783"/>
        <dbReference type="ChEBI" id="CHEBI:58349"/>
        <dbReference type="EC" id="1.1.1.25"/>
    </reaction>
</comment>
<keyword evidence="6 7" id="KW-0057">Aromatic amino acid biosynthesis</keyword>
<reference evidence="10 11" key="1">
    <citation type="submission" date="2018-03" db="EMBL/GenBank/DDBJ databases">
        <title>The ancient ancestry and fast evolution of plastids.</title>
        <authorList>
            <person name="Moore K.R."/>
            <person name="Magnabosco C."/>
            <person name="Momper L."/>
            <person name="Gold D.A."/>
            <person name="Bosak T."/>
            <person name="Fournier G.P."/>
        </authorList>
    </citation>
    <scope>NUCLEOTIDE SEQUENCE [LARGE SCALE GENOMIC DNA]</scope>
    <source>
        <strain evidence="10 11">CCALA 016</strain>
    </source>
</reference>
<feature type="binding site" evidence="7">
    <location>
        <position position="228"/>
    </location>
    <ligand>
        <name>NADP(+)</name>
        <dbReference type="ChEBI" id="CHEBI:58349"/>
    </ligand>
</feature>
<feature type="binding site" evidence="7">
    <location>
        <begin position="132"/>
        <end position="136"/>
    </location>
    <ligand>
        <name>NADP(+)</name>
        <dbReference type="ChEBI" id="CHEBI:58349"/>
    </ligand>
</feature>
<dbReference type="InterPro" id="IPR013708">
    <property type="entry name" value="Shikimate_DH-bd_N"/>
</dbReference>
<dbReference type="GO" id="GO:0005829">
    <property type="term" value="C:cytosol"/>
    <property type="evidence" value="ECO:0007669"/>
    <property type="project" value="TreeGrafter"/>
</dbReference>
<dbReference type="OrthoDB" id="9792692at2"/>
<dbReference type="CDD" id="cd01065">
    <property type="entry name" value="NAD_bind_Shikimate_DH"/>
    <property type="match status" value="1"/>
</dbReference>
<dbReference type="GO" id="GO:0019632">
    <property type="term" value="P:shikimate metabolic process"/>
    <property type="evidence" value="ECO:0007669"/>
    <property type="project" value="InterPro"/>
</dbReference>
<dbReference type="SUPFAM" id="SSF51735">
    <property type="entry name" value="NAD(P)-binding Rossmann-fold domains"/>
    <property type="match status" value="1"/>
</dbReference>
<dbReference type="InterPro" id="IPR046346">
    <property type="entry name" value="Aminoacid_DH-like_N_sf"/>
</dbReference>
<dbReference type="Gene3D" id="3.40.50.10860">
    <property type="entry name" value="Leucine Dehydrogenase, chain A, domain 1"/>
    <property type="match status" value="1"/>
</dbReference>
<evidence type="ECO:0000313" key="11">
    <source>
        <dbReference type="Proteomes" id="UP000239001"/>
    </source>
</evidence>
<evidence type="ECO:0000259" key="9">
    <source>
        <dbReference type="Pfam" id="PF18317"/>
    </source>
</evidence>
<dbReference type="InterPro" id="IPR022893">
    <property type="entry name" value="Shikimate_DH_fam"/>
</dbReference>
<evidence type="ECO:0000256" key="6">
    <source>
        <dbReference type="ARBA" id="ARBA00023141"/>
    </source>
</evidence>
<dbReference type="HAMAP" id="MF_00222">
    <property type="entry name" value="Shikimate_DH_AroE"/>
    <property type="match status" value="1"/>
</dbReference>